<dbReference type="STRING" id="299467.A0A443S682"/>
<dbReference type="FunFam" id="1.10.340.70:FF:000001">
    <property type="entry name" value="Retrovirus-related Pol polyprotein from transposon gypsy-like Protein"/>
    <property type="match status" value="1"/>
</dbReference>
<evidence type="ECO:0000256" key="8">
    <source>
        <dbReference type="SAM" id="MobiDB-lite"/>
    </source>
</evidence>
<dbReference type="Pfam" id="PF00078">
    <property type="entry name" value="RVT_1"/>
    <property type="match status" value="1"/>
</dbReference>
<dbReference type="OrthoDB" id="6507393at2759"/>
<evidence type="ECO:0000259" key="10">
    <source>
        <dbReference type="PROSITE" id="PS50994"/>
    </source>
</evidence>
<dbReference type="Pfam" id="PF22938">
    <property type="entry name" value="Integrase_p58_C"/>
    <property type="match status" value="1"/>
</dbReference>
<evidence type="ECO:0000256" key="7">
    <source>
        <dbReference type="ARBA" id="ARBA00022918"/>
    </source>
</evidence>
<dbReference type="Pfam" id="PF17921">
    <property type="entry name" value="Integrase_H2C2"/>
    <property type="match status" value="1"/>
</dbReference>
<feature type="domain" description="Integrase catalytic" evidence="10">
    <location>
        <begin position="664"/>
        <end position="829"/>
    </location>
</feature>
<dbReference type="FunFam" id="3.30.420.10:FF:000032">
    <property type="entry name" value="Retrovirus-related Pol polyprotein from transposon 297-like Protein"/>
    <property type="match status" value="1"/>
</dbReference>
<proteinExistence type="predicted"/>
<dbReference type="Pfam" id="PF17917">
    <property type="entry name" value="RT_RNaseH"/>
    <property type="match status" value="1"/>
</dbReference>
<dbReference type="Proteomes" id="UP000288716">
    <property type="component" value="Unassembled WGS sequence"/>
</dbReference>
<dbReference type="GO" id="GO:0003964">
    <property type="term" value="F:RNA-directed DNA polymerase activity"/>
    <property type="evidence" value="ECO:0007669"/>
    <property type="project" value="UniProtKB-KW"/>
</dbReference>
<keyword evidence="12" id="KW-1185">Reference proteome</keyword>
<comment type="caution">
    <text evidence="11">The sequence shown here is derived from an EMBL/GenBank/DDBJ whole genome shotgun (WGS) entry which is preliminary data.</text>
</comment>
<dbReference type="PROSITE" id="PS50878">
    <property type="entry name" value="RT_POL"/>
    <property type="match status" value="1"/>
</dbReference>
<protein>
    <recommendedName>
        <fullName evidence="1">RNA-directed DNA polymerase</fullName>
        <ecNumber evidence="1">2.7.7.49</ecNumber>
    </recommendedName>
</protein>
<organism evidence="11 12">
    <name type="scientific">Leptotrombidium deliense</name>
    <dbReference type="NCBI Taxonomy" id="299467"/>
    <lineage>
        <taxon>Eukaryota</taxon>
        <taxon>Metazoa</taxon>
        <taxon>Ecdysozoa</taxon>
        <taxon>Arthropoda</taxon>
        <taxon>Chelicerata</taxon>
        <taxon>Arachnida</taxon>
        <taxon>Acari</taxon>
        <taxon>Acariformes</taxon>
        <taxon>Trombidiformes</taxon>
        <taxon>Prostigmata</taxon>
        <taxon>Anystina</taxon>
        <taxon>Parasitengona</taxon>
        <taxon>Trombiculoidea</taxon>
        <taxon>Trombiculidae</taxon>
        <taxon>Leptotrombidium</taxon>
    </lineage>
</organism>
<dbReference type="InterPro" id="IPR001584">
    <property type="entry name" value="Integrase_cat-core"/>
</dbReference>
<dbReference type="InterPro" id="IPR043502">
    <property type="entry name" value="DNA/RNA_pol_sf"/>
</dbReference>
<dbReference type="InterPro" id="IPR036397">
    <property type="entry name" value="RNaseH_sf"/>
</dbReference>
<dbReference type="PANTHER" id="PTHR37984:SF5">
    <property type="entry name" value="PROTEIN NYNRIN-LIKE"/>
    <property type="match status" value="1"/>
</dbReference>
<sequence>MRVTNQEAKVKTLHKGTLIAECRELTEADLEKKRPPTGQRTKRVPFGEGEIEVGAELTDEQVAQLLEVLQKYEMCFAFDNLKLGKCTVGEFTIDTTDDKPVRSAPYRYSQPMRDTINKQVDDLLKAGVIEPSNSDYGAPVVLVKKADGDWRMCVDLRQLNKKIKDDNYPMANIQDNLHALNGAKYFCVLDLNSGYFQIVIRKGDRYKTAFVTQDGLFHFKYMPFGIKSAPAFFQRNMDKVLGGLKWSKVVCYLDDVTPFGRTFEELLSNLDETLKAFQRANLTIKPSKCAFATQSISFLGHIVDSEGIKMDPEKIRAIIDFPEPRNVRDIQAFLGKVGYYRNFIEGLQVKLEPMTRLLRKNQTFDFGKEQRKSFQQVKSDLVGDKVLMHFDPELEKELRTDACGYGIGGVFGHRTDQGFRPVIYWSRLLSDSERKLANPDKECLSLVGFVTKHRPFCFGYKVYVKTDHCSLCYLYTNKDLSPKCMRWAMILQGYDLVIEYKSAKHHKDADCLSRYPVSALEHIDDNLSDYIMCINSNSADSDIRHEQREYPFIKPIIDLLETERSLTKRETEELSKYTLVKEVLYKRSPDSNPRLLLCVPDSLRDDILFACHDDPMGGHFGYRRTLQKAKERFTFRYMSKYCKHYVDSCMECQTKKQLPVHTAGMLSPITVGDAWYMIAIDINGPFPMSESGNKYVIVVTDYLTKCVECKAVPKATAWEVAKMIVEMVLCRHGCPQKILSDRGLQFLSKVAKNIYDLMNTAHVKTTSYHPQTNGLVERFNRTLNIMLSMFVSKDQRDWDRALAMVVFAYMTSVQESTGYTPFYLLYGREARLPVENVLQTPSRGIADADEYVTSAIDALKIARECATESIKNNQEKYTERANKTRRNVTYNEGDLVLIYFPTRIKGKAEKLLHPYHGPYRIIRRMSSVVYEVVAVNGKRKPDFVHVSRLKAYKERAEGLEGEGNSSVTQPAQTASQQPELSPVAVQGSESGSDTELYEPPEFAEDESETDIYEYIPLRRSNRTRKAPNKLTYGLFSLLALFAFFIQ</sequence>
<dbReference type="EC" id="2.7.7.49" evidence="1"/>
<dbReference type="InterPro" id="IPR043128">
    <property type="entry name" value="Rev_trsase/Diguanyl_cyclase"/>
</dbReference>
<keyword evidence="2" id="KW-0808">Transferase</keyword>
<dbReference type="PROSITE" id="PS50994">
    <property type="entry name" value="INTEGRASE"/>
    <property type="match status" value="1"/>
</dbReference>
<keyword evidence="3" id="KW-0548">Nucleotidyltransferase</keyword>
<keyword evidence="4" id="KW-0540">Nuclease</keyword>
<evidence type="ECO:0000313" key="11">
    <source>
        <dbReference type="EMBL" id="RWS23056.1"/>
    </source>
</evidence>
<evidence type="ECO:0000313" key="12">
    <source>
        <dbReference type="Proteomes" id="UP000288716"/>
    </source>
</evidence>
<keyword evidence="5" id="KW-0255">Endonuclease</keyword>
<evidence type="ECO:0000259" key="9">
    <source>
        <dbReference type="PROSITE" id="PS50878"/>
    </source>
</evidence>
<evidence type="ECO:0000256" key="3">
    <source>
        <dbReference type="ARBA" id="ARBA00022695"/>
    </source>
</evidence>
<dbReference type="CDD" id="cd09274">
    <property type="entry name" value="RNase_HI_RT_Ty3"/>
    <property type="match status" value="1"/>
</dbReference>
<dbReference type="Gene3D" id="3.30.420.10">
    <property type="entry name" value="Ribonuclease H-like superfamily/Ribonuclease H"/>
    <property type="match status" value="1"/>
</dbReference>
<reference evidence="11 12" key="1">
    <citation type="journal article" date="2018" name="Gigascience">
        <title>Genomes of trombidid mites reveal novel predicted allergens and laterally-transferred genes associated with secondary metabolism.</title>
        <authorList>
            <person name="Dong X."/>
            <person name="Chaisiri K."/>
            <person name="Xia D."/>
            <person name="Armstrong S.D."/>
            <person name="Fang Y."/>
            <person name="Donnelly M.J."/>
            <person name="Kadowaki T."/>
            <person name="McGarry J.W."/>
            <person name="Darby A.C."/>
            <person name="Makepeace B.L."/>
        </authorList>
    </citation>
    <scope>NUCLEOTIDE SEQUENCE [LARGE SCALE GENOMIC DNA]</scope>
    <source>
        <strain evidence="11">UoL-UT</strain>
    </source>
</reference>
<evidence type="ECO:0000256" key="5">
    <source>
        <dbReference type="ARBA" id="ARBA00022759"/>
    </source>
</evidence>
<name>A0A443S682_9ACAR</name>
<feature type="domain" description="Reverse transcriptase" evidence="9">
    <location>
        <begin position="124"/>
        <end position="303"/>
    </location>
</feature>
<dbReference type="GO" id="GO:0042575">
    <property type="term" value="C:DNA polymerase complex"/>
    <property type="evidence" value="ECO:0007669"/>
    <property type="project" value="UniProtKB-ARBA"/>
</dbReference>
<dbReference type="SUPFAM" id="SSF56672">
    <property type="entry name" value="DNA/RNA polymerases"/>
    <property type="match status" value="1"/>
</dbReference>
<feature type="non-terminal residue" evidence="11">
    <location>
        <position position="1046"/>
    </location>
</feature>
<evidence type="ECO:0000256" key="1">
    <source>
        <dbReference type="ARBA" id="ARBA00012493"/>
    </source>
</evidence>
<evidence type="ECO:0000256" key="2">
    <source>
        <dbReference type="ARBA" id="ARBA00022679"/>
    </source>
</evidence>
<evidence type="ECO:0000256" key="6">
    <source>
        <dbReference type="ARBA" id="ARBA00022801"/>
    </source>
</evidence>
<evidence type="ECO:0000256" key="4">
    <source>
        <dbReference type="ARBA" id="ARBA00022722"/>
    </source>
</evidence>
<dbReference type="Gene3D" id="1.10.340.70">
    <property type="match status" value="1"/>
</dbReference>
<dbReference type="VEuPathDB" id="VectorBase:LDEU008984"/>
<dbReference type="CDD" id="cd01647">
    <property type="entry name" value="RT_LTR"/>
    <property type="match status" value="1"/>
</dbReference>
<feature type="compositionally biased region" description="Polar residues" evidence="8">
    <location>
        <begin position="963"/>
        <end position="979"/>
    </location>
</feature>
<dbReference type="GO" id="GO:0015074">
    <property type="term" value="P:DNA integration"/>
    <property type="evidence" value="ECO:0007669"/>
    <property type="project" value="InterPro"/>
</dbReference>
<dbReference type="InterPro" id="IPR041588">
    <property type="entry name" value="Integrase_H2C2"/>
</dbReference>
<dbReference type="AlphaFoldDB" id="A0A443S682"/>
<dbReference type="Gene3D" id="3.10.10.10">
    <property type="entry name" value="HIV Type 1 Reverse Transcriptase, subunit A, domain 1"/>
    <property type="match status" value="1"/>
</dbReference>
<dbReference type="FunFam" id="3.30.70.270:FF:000020">
    <property type="entry name" value="Transposon Tf2-6 polyprotein-like Protein"/>
    <property type="match status" value="1"/>
</dbReference>
<dbReference type="InterPro" id="IPR000477">
    <property type="entry name" value="RT_dom"/>
</dbReference>
<dbReference type="GO" id="GO:0016787">
    <property type="term" value="F:hydrolase activity"/>
    <property type="evidence" value="ECO:0007669"/>
    <property type="project" value="UniProtKB-KW"/>
</dbReference>
<accession>A0A443S682</accession>
<dbReference type="GO" id="GO:0003676">
    <property type="term" value="F:nucleic acid binding"/>
    <property type="evidence" value="ECO:0007669"/>
    <property type="project" value="InterPro"/>
</dbReference>
<dbReference type="InterPro" id="IPR050951">
    <property type="entry name" value="Retrovirus_Pol_polyprotein"/>
</dbReference>
<dbReference type="SUPFAM" id="SSF53098">
    <property type="entry name" value="Ribonuclease H-like"/>
    <property type="match status" value="1"/>
</dbReference>
<keyword evidence="7" id="KW-0695">RNA-directed DNA polymerase</keyword>
<dbReference type="InterPro" id="IPR012337">
    <property type="entry name" value="RNaseH-like_sf"/>
</dbReference>
<dbReference type="PANTHER" id="PTHR37984">
    <property type="entry name" value="PROTEIN CBG26694"/>
    <property type="match status" value="1"/>
</dbReference>
<dbReference type="Gene3D" id="3.30.70.270">
    <property type="match status" value="2"/>
</dbReference>
<gene>
    <name evidence="11" type="ORF">B4U80_01753</name>
</gene>
<dbReference type="InterPro" id="IPR054465">
    <property type="entry name" value="Integrase_p58-like_C"/>
</dbReference>
<feature type="region of interest" description="Disordered" evidence="8">
    <location>
        <begin position="957"/>
        <end position="1002"/>
    </location>
</feature>
<dbReference type="GO" id="GO:0004519">
    <property type="term" value="F:endonuclease activity"/>
    <property type="evidence" value="ECO:0007669"/>
    <property type="project" value="UniProtKB-KW"/>
</dbReference>
<keyword evidence="6" id="KW-0378">Hydrolase</keyword>
<dbReference type="InterPro" id="IPR041373">
    <property type="entry name" value="RT_RNaseH"/>
</dbReference>
<dbReference type="EMBL" id="NCKV01007219">
    <property type="protein sequence ID" value="RWS23056.1"/>
    <property type="molecule type" value="Genomic_DNA"/>
</dbReference>